<feature type="transmembrane region" description="Helical" evidence="1">
    <location>
        <begin position="193"/>
        <end position="215"/>
    </location>
</feature>
<feature type="transmembrane region" description="Helical" evidence="1">
    <location>
        <begin position="168"/>
        <end position="187"/>
    </location>
</feature>
<feature type="transmembrane region" description="Helical" evidence="1">
    <location>
        <begin position="36"/>
        <end position="59"/>
    </location>
</feature>
<feature type="transmembrane region" description="Helical" evidence="1">
    <location>
        <begin position="102"/>
        <end position="119"/>
    </location>
</feature>
<sequence>MTRHAAGGRSPGTDELVRRLAREAGHAASRGPPRNLVFAGFVAAALGASVLVVLAMIGARADLPAIAGSWILLFKVTGMLLLAVGGLRLVRAAMTPGTEPHPISALAPAAVFLALSAVLDRSGVPPAGARPLLSALLCLGGITLAALPALGLTLLAMRRGIPTRLGRAGLYAGLLAGAIGALAYTLACVNDGAAFVALWYPLAVLTVAGIGAALGPRALAW</sequence>
<feature type="transmembrane region" description="Helical" evidence="1">
    <location>
        <begin position="131"/>
        <end position="156"/>
    </location>
</feature>
<evidence type="ECO:0000313" key="3">
    <source>
        <dbReference type="Proteomes" id="UP001196565"/>
    </source>
</evidence>
<dbReference type="EMBL" id="JAHYBZ010000002">
    <property type="protein sequence ID" value="MBW6397194.1"/>
    <property type="molecule type" value="Genomic_DNA"/>
</dbReference>
<dbReference type="Pfam" id="PF06532">
    <property type="entry name" value="NrsF"/>
    <property type="match status" value="1"/>
</dbReference>
<comment type="caution">
    <text evidence="2">The sequence shown here is derived from an EMBL/GenBank/DDBJ whole genome shotgun (WGS) entry which is preliminary data.</text>
</comment>
<accession>A0ABS7A4G4</accession>
<protein>
    <submittedName>
        <fullName evidence="2">DUF1109 domain-containing protein</fullName>
    </submittedName>
</protein>
<keyword evidence="1" id="KW-0472">Membrane</keyword>
<evidence type="ECO:0000256" key="1">
    <source>
        <dbReference type="SAM" id="Phobius"/>
    </source>
</evidence>
<keyword evidence="3" id="KW-1185">Reference proteome</keyword>
<dbReference type="Proteomes" id="UP001196565">
    <property type="component" value="Unassembled WGS sequence"/>
</dbReference>
<reference evidence="2 3" key="1">
    <citation type="submission" date="2021-07" db="EMBL/GenBank/DDBJ databases">
        <authorList>
            <person name="So Y."/>
        </authorList>
    </citation>
    <scope>NUCLEOTIDE SEQUENCE [LARGE SCALE GENOMIC DNA]</scope>
    <source>
        <strain evidence="2 3">HJA6</strain>
    </source>
</reference>
<dbReference type="RefSeq" id="WP_219761821.1">
    <property type="nucleotide sequence ID" value="NZ_JAHYBZ010000002.1"/>
</dbReference>
<evidence type="ECO:0000313" key="2">
    <source>
        <dbReference type="EMBL" id="MBW6397194.1"/>
    </source>
</evidence>
<dbReference type="InterPro" id="IPR009495">
    <property type="entry name" value="NrsF"/>
</dbReference>
<name>A0ABS7A4G4_9PROT</name>
<feature type="transmembrane region" description="Helical" evidence="1">
    <location>
        <begin position="65"/>
        <end position="90"/>
    </location>
</feature>
<keyword evidence="1" id="KW-0812">Transmembrane</keyword>
<organism evidence="2 3">
    <name type="scientific">Roseomonas alba</name>
    <dbReference type="NCBI Taxonomy" id="2846776"/>
    <lineage>
        <taxon>Bacteria</taxon>
        <taxon>Pseudomonadati</taxon>
        <taxon>Pseudomonadota</taxon>
        <taxon>Alphaproteobacteria</taxon>
        <taxon>Acetobacterales</taxon>
        <taxon>Roseomonadaceae</taxon>
        <taxon>Roseomonas</taxon>
    </lineage>
</organism>
<proteinExistence type="predicted"/>
<keyword evidence="1" id="KW-1133">Transmembrane helix</keyword>
<gene>
    <name evidence="2" type="ORF">KPL78_05000</name>
</gene>